<keyword evidence="2" id="KW-1185">Reference proteome</keyword>
<proteinExistence type="predicted"/>
<evidence type="ECO:0000313" key="2">
    <source>
        <dbReference type="Proteomes" id="UP000504638"/>
    </source>
</evidence>
<protein>
    <submittedName>
        <fullName evidence="1 3">Uncharacterized protein</fullName>
    </submittedName>
</protein>
<organism evidence="1">
    <name type="scientific">Eremomyces bilateralis CBS 781.70</name>
    <dbReference type="NCBI Taxonomy" id="1392243"/>
    <lineage>
        <taxon>Eukaryota</taxon>
        <taxon>Fungi</taxon>
        <taxon>Dikarya</taxon>
        <taxon>Ascomycota</taxon>
        <taxon>Pezizomycotina</taxon>
        <taxon>Dothideomycetes</taxon>
        <taxon>Dothideomycetes incertae sedis</taxon>
        <taxon>Eremomycetales</taxon>
        <taxon>Eremomycetaceae</taxon>
        <taxon>Eremomyces</taxon>
    </lineage>
</organism>
<reference evidence="3" key="3">
    <citation type="submission" date="2025-04" db="UniProtKB">
        <authorList>
            <consortium name="RefSeq"/>
        </authorList>
    </citation>
    <scope>IDENTIFICATION</scope>
    <source>
        <strain evidence="3">CBS 781.70</strain>
    </source>
</reference>
<dbReference type="GeneID" id="54420231"/>
<sequence length="122" mass="13944">MSSQGLFPVLVAFAGNSQSHEVILIDEKTESFNALATHVYAHLGPHIDDEYRPNGQERHITKMWVQWNQVKTNEFPLKTYFSDTNIGALLHLLAARGGVDKVYAWLNEIDDPEEEYDDPEEE</sequence>
<name>A0A6G1G0B8_9PEZI</name>
<evidence type="ECO:0000313" key="3">
    <source>
        <dbReference type="RefSeq" id="XP_033533053.1"/>
    </source>
</evidence>
<reference evidence="3" key="2">
    <citation type="submission" date="2020-04" db="EMBL/GenBank/DDBJ databases">
        <authorList>
            <consortium name="NCBI Genome Project"/>
        </authorList>
    </citation>
    <scope>NUCLEOTIDE SEQUENCE</scope>
    <source>
        <strain evidence="3">CBS 781.70</strain>
    </source>
</reference>
<dbReference type="AlphaFoldDB" id="A0A6G1G0B8"/>
<dbReference type="Proteomes" id="UP000504638">
    <property type="component" value="Unplaced"/>
</dbReference>
<reference evidence="1 3" key="1">
    <citation type="submission" date="2020-01" db="EMBL/GenBank/DDBJ databases">
        <authorList>
            <consortium name="DOE Joint Genome Institute"/>
            <person name="Haridas S."/>
            <person name="Albert R."/>
            <person name="Binder M."/>
            <person name="Bloem J."/>
            <person name="Labutti K."/>
            <person name="Salamov A."/>
            <person name="Andreopoulos B."/>
            <person name="Baker S.E."/>
            <person name="Barry K."/>
            <person name="Bills G."/>
            <person name="Bluhm B.H."/>
            <person name="Cannon C."/>
            <person name="Castanera R."/>
            <person name="Culley D.E."/>
            <person name="Daum C."/>
            <person name="Ezra D."/>
            <person name="Gonzalez J.B."/>
            <person name="Henrissat B."/>
            <person name="Kuo A."/>
            <person name="Liang C."/>
            <person name="Lipzen A."/>
            <person name="Lutzoni F."/>
            <person name="Magnuson J."/>
            <person name="Mondo S."/>
            <person name="Nolan M."/>
            <person name="Ohm R."/>
            <person name="Pangilinan J."/>
            <person name="Park H.-J."/>
            <person name="Ramirez L."/>
            <person name="Alfaro M."/>
            <person name="Sun H."/>
            <person name="Tritt A."/>
            <person name="Yoshinaga Y."/>
            <person name="Zwiers L.-H."/>
            <person name="Turgeon B.G."/>
            <person name="Goodwin S.B."/>
            <person name="Spatafora J.W."/>
            <person name="Crous P.W."/>
            <person name="Grigoriev I.V."/>
        </authorList>
    </citation>
    <scope>NUCLEOTIDE SEQUENCE</scope>
    <source>
        <strain evidence="1 3">CBS 781.70</strain>
    </source>
</reference>
<accession>A0A6G1G0B8</accession>
<gene>
    <name evidence="1 3" type="ORF">P152DRAFT_459366</name>
</gene>
<dbReference type="RefSeq" id="XP_033533053.1">
    <property type="nucleotide sequence ID" value="XM_033679661.1"/>
</dbReference>
<dbReference type="OrthoDB" id="4415650at2759"/>
<evidence type="ECO:0000313" key="1">
    <source>
        <dbReference type="EMBL" id="KAF1811422.1"/>
    </source>
</evidence>
<dbReference type="EMBL" id="ML975161">
    <property type="protein sequence ID" value="KAF1811422.1"/>
    <property type="molecule type" value="Genomic_DNA"/>
</dbReference>